<evidence type="ECO:0000256" key="5">
    <source>
        <dbReference type="SAM" id="SignalP"/>
    </source>
</evidence>
<organism evidence="7 8">
    <name type="scientific">Ditylenchus destructor</name>
    <dbReference type="NCBI Taxonomy" id="166010"/>
    <lineage>
        <taxon>Eukaryota</taxon>
        <taxon>Metazoa</taxon>
        <taxon>Ecdysozoa</taxon>
        <taxon>Nematoda</taxon>
        <taxon>Chromadorea</taxon>
        <taxon>Rhabditida</taxon>
        <taxon>Tylenchina</taxon>
        <taxon>Tylenchomorpha</taxon>
        <taxon>Sphaerularioidea</taxon>
        <taxon>Anguinidae</taxon>
        <taxon>Anguininae</taxon>
        <taxon>Ditylenchus</taxon>
    </lineage>
</organism>
<feature type="signal peptide" evidence="5">
    <location>
        <begin position="1"/>
        <end position="18"/>
    </location>
</feature>
<dbReference type="GO" id="GO:0000272">
    <property type="term" value="P:polysaccharide catabolic process"/>
    <property type="evidence" value="ECO:0007669"/>
    <property type="project" value="InterPro"/>
</dbReference>
<name>A0AAD4MSS1_9BILA</name>
<dbReference type="GO" id="GO:0004553">
    <property type="term" value="F:hydrolase activity, hydrolyzing O-glycosyl compounds"/>
    <property type="evidence" value="ECO:0007669"/>
    <property type="project" value="InterPro"/>
</dbReference>
<dbReference type="InterPro" id="IPR018087">
    <property type="entry name" value="Glyco_hydro_5_CS"/>
</dbReference>
<feature type="chain" id="PRO_5041898445" evidence="5">
    <location>
        <begin position="19"/>
        <end position="322"/>
    </location>
</feature>
<dbReference type="InterPro" id="IPR001547">
    <property type="entry name" value="Glyco_hydro_5"/>
</dbReference>
<feature type="domain" description="Glycoside hydrolase family 5" evidence="6">
    <location>
        <begin position="36"/>
        <end position="276"/>
    </location>
</feature>
<evidence type="ECO:0000313" key="8">
    <source>
        <dbReference type="Proteomes" id="UP001201812"/>
    </source>
</evidence>
<keyword evidence="8" id="KW-1185">Reference proteome</keyword>
<dbReference type="Pfam" id="PF00150">
    <property type="entry name" value="Cellulase"/>
    <property type="match status" value="1"/>
</dbReference>
<comment type="similarity">
    <text evidence="1 4">Belongs to the glycosyl hydrolase 5 (cellulase A) family.</text>
</comment>
<dbReference type="Gene3D" id="3.20.20.80">
    <property type="entry name" value="Glycosidases"/>
    <property type="match status" value="1"/>
</dbReference>
<dbReference type="PROSITE" id="PS00659">
    <property type="entry name" value="GLYCOSYL_HYDROL_F5"/>
    <property type="match status" value="1"/>
</dbReference>
<sequence>MKSFVLLAILLNISASFAADPPYGQLSVSGKNLKGANGQNVQLRGMSLFWSQWMDKYYNADTVQALKCSWNTNIVRAAMAVDQGGYLTNASAQLNNVNAVVQAAINQGIYVIIDWHAHDNYQSQAVQFFSQMAQKYAGVPNVLYETFNEPLQVSWTGNLVPYHTAVINAIRQYDKKNVIILGTPTWSQDVDVASQNPITGQTNIMYTLHYYAGTHKQDLRNKAQTALNNGLPIFVTEYGTVNADGNGGVDSASSQAWWDFLDQNMISYANWAVEDKAEGAAAFIPGTPATVAGVSSDSNLTPSGQIVKAKYKSQSNGVSCSG</sequence>
<evidence type="ECO:0000256" key="3">
    <source>
        <dbReference type="ARBA" id="ARBA00023295"/>
    </source>
</evidence>
<evidence type="ECO:0000256" key="4">
    <source>
        <dbReference type="RuleBase" id="RU361153"/>
    </source>
</evidence>
<dbReference type="PANTHER" id="PTHR34142:SF1">
    <property type="entry name" value="GLYCOSIDE HYDROLASE FAMILY 5 DOMAIN-CONTAINING PROTEIN"/>
    <property type="match status" value="1"/>
</dbReference>
<dbReference type="EMBL" id="JAKKPZ010000055">
    <property type="protein sequence ID" value="KAI1705591.1"/>
    <property type="molecule type" value="Genomic_DNA"/>
</dbReference>
<dbReference type="Proteomes" id="UP001201812">
    <property type="component" value="Unassembled WGS sequence"/>
</dbReference>
<evidence type="ECO:0000256" key="2">
    <source>
        <dbReference type="ARBA" id="ARBA00022801"/>
    </source>
</evidence>
<proteinExistence type="inferred from homology"/>
<dbReference type="InterPro" id="IPR017853">
    <property type="entry name" value="GH"/>
</dbReference>
<reference evidence="7" key="1">
    <citation type="submission" date="2022-01" db="EMBL/GenBank/DDBJ databases">
        <title>Genome Sequence Resource for Two Populations of Ditylenchus destructor, the Migratory Endoparasitic Phytonematode.</title>
        <authorList>
            <person name="Zhang H."/>
            <person name="Lin R."/>
            <person name="Xie B."/>
        </authorList>
    </citation>
    <scope>NUCLEOTIDE SEQUENCE</scope>
    <source>
        <strain evidence="7">BazhouSP</strain>
    </source>
</reference>
<keyword evidence="5" id="KW-0732">Signal</keyword>
<keyword evidence="3 4" id="KW-0326">Glycosidase</keyword>
<dbReference type="PANTHER" id="PTHR34142">
    <property type="entry name" value="ENDO-BETA-1,4-GLUCANASE A"/>
    <property type="match status" value="1"/>
</dbReference>
<evidence type="ECO:0000256" key="1">
    <source>
        <dbReference type="ARBA" id="ARBA00005641"/>
    </source>
</evidence>
<gene>
    <name evidence="7" type="ORF">DdX_13556</name>
</gene>
<comment type="caution">
    <text evidence="7">The sequence shown here is derived from an EMBL/GenBank/DDBJ whole genome shotgun (WGS) entry which is preliminary data.</text>
</comment>
<evidence type="ECO:0000259" key="6">
    <source>
        <dbReference type="Pfam" id="PF00150"/>
    </source>
</evidence>
<keyword evidence="2 4" id="KW-0378">Hydrolase</keyword>
<dbReference type="SUPFAM" id="SSF51445">
    <property type="entry name" value="(Trans)glycosidases"/>
    <property type="match status" value="1"/>
</dbReference>
<accession>A0AAD4MSS1</accession>
<protein>
    <submittedName>
        <fullName evidence="7">Cellulase (Glycosyl hydrolase family 5) domain-containing protein</fullName>
    </submittedName>
</protein>
<dbReference type="AlphaFoldDB" id="A0AAD4MSS1"/>
<evidence type="ECO:0000313" key="7">
    <source>
        <dbReference type="EMBL" id="KAI1705591.1"/>
    </source>
</evidence>